<evidence type="ECO:0000256" key="1">
    <source>
        <dbReference type="SAM" id="MobiDB-lite"/>
    </source>
</evidence>
<dbReference type="RefSeq" id="WP_380549046.1">
    <property type="nucleotide sequence ID" value="NZ_JBHEZY010000001.1"/>
</dbReference>
<protein>
    <submittedName>
        <fullName evidence="3">HYD1 signature containing ADP-ribosyltransferase family protein</fullName>
    </submittedName>
</protein>
<dbReference type="Proteomes" id="UP001592530">
    <property type="component" value="Unassembled WGS sequence"/>
</dbReference>
<evidence type="ECO:0000313" key="4">
    <source>
        <dbReference type="Proteomes" id="UP001592530"/>
    </source>
</evidence>
<sequence length="92" mass="10179">MTSPLSRDRVTSSQVGDGRYLSDIEPGTMRQGQLARAFYGTPWGGQNFTHFIEVDVRGLQLVAAPDRPGVFLIPNDDPLDLTDILVRYGTNQ</sequence>
<dbReference type="InterPro" id="IPR028920">
    <property type="entry name" value="Tox-ART-HYD1_dom"/>
</dbReference>
<gene>
    <name evidence="3" type="ORF">ACEZDB_00545</name>
</gene>
<feature type="region of interest" description="Disordered" evidence="1">
    <location>
        <begin position="1"/>
        <end position="23"/>
    </location>
</feature>
<organism evidence="3 4">
    <name type="scientific">Streptacidiphilus alkalitolerans</name>
    <dbReference type="NCBI Taxonomy" id="3342712"/>
    <lineage>
        <taxon>Bacteria</taxon>
        <taxon>Bacillati</taxon>
        <taxon>Actinomycetota</taxon>
        <taxon>Actinomycetes</taxon>
        <taxon>Kitasatosporales</taxon>
        <taxon>Streptomycetaceae</taxon>
        <taxon>Streptacidiphilus</taxon>
    </lineage>
</organism>
<feature type="domain" description="Tox-ART-HYD1" evidence="2">
    <location>
        <begin position="14"/>
        <end position="82"/>
    </location>
</feature>
<dbReference type="EMBL" id="JBHEZY010000001">
    <property type="protein sequence ID" value="MFC1429149.1"/>
    <property type="molecule type" value="Genomic_DNA"/>
</dbReference>
<feature type="compositionally biased region" description="Basic and acidic residues" evidence="1">
    <location>
        <begin position="1"/>
        <end position="10"/>
    </location>
</feature>
<reference evidence="3 4" key="1">
    <citation type="submission" date="2024-09" db="EMBL/GenBank/DDBJ databases">
        <authorList>
            <person name="Lee S.D."/>
        </authorList>
    </citation>
    <scope>NUCLEOTIDE SEQUENCE [LARGE SCALE GENOMIC DNA]</scope>
    <source>
        <strain evidence="3 4">N1-3</strain>
    </source>
</reference>
<evidence type="ECO:0000313" key="3">
    <source>
        <dbReference type="EMBL" id="MFC1429149.1"/>
    </source>
</evidence>
<dbReference type="Pfam" id="PF15633">
    <property type="entry name" value="Tox-ART-HYD1"/>
    <property type="match status" value="1"/>
</dbReference>
<name>A0ABV6WU33_9ACTN</name>
<evidence type="ECO:0000259" key="2">
    <source>
        <dbReference type="Pfam" id="PF15633"/>
    </source>
</evidence>
<comment type="caution">
    <text evidence="3">The sequence shown here is derived from an EMBL/GenBank/DDBJ whole genome shotgun (WGS) entry which is preliminary data.</text>
</comment>
<proteinExistence type="predicted"/>
<accession>A0ABV6WU33</accession>